<feature type="region of interest" description="Disordered" evidence="1">
    <location>
        <begin position="28"/>
        <end position="49"/>
    </location>
</feature>
<evidence type="ECO:0000256" key="1">
    <source>
        <dbReference type="SAM" id="MobiDB-lite"/>
    </source>
</evidence>
<evidence type="ECO:0000313" key="2">
    <source>
        <dbReference type="EMBL" id="AGA31482.1"/>
    </source>
</evidence>
<proteinExistence type="predicted"/>
<gene>
    <name evidence="2" type="ordered locus">Sinac_7447</name>
</gene>
<sequence length="222" mass="24223">MKSQRFRAILGGAIGVLVCGLVGAGPGTKGGEAKPVSPPKVVTPAKSPSPGTPAFKRVLIQDALVRQGLAPVFRVGIDSRPEPIPMRTQVPADRGTTIVPHPKAMGDMLRLQKTFAAALAAQDTRPAERRNHFAWLDNTDAFKKKLVHPIGWHGGIEEVEQTPTGSVLVKIHIRPWLYSNSFKTLQFDYVAETYEFFRGKVRLVDSDANVAKPELQGFPVLQ</sequence>
<dbReference type="EMBL" id="CP003364">
    <property type="protein sequence ID" value="AGA31482.1"/>
    <property type="molecule type" value="Genomic_DNA"/>
</dbReference>
<evidence type="ECO:0000313" key="3">
    <source>
        <dbReference type="Proteomes" id="UP000010798"/>
    </source>
</evidence>
<keyword evidence="3" id="KW-1185">Reference proteome</keyword>
<protein>
    <submittedName>
        <fullName evidence="2">Uncharacterized protein</fullName>
    </submittedName>
</protein>
<dbReference type="KEGG" id="saci:Sinac_7447"/>
<dbReference type="HOGENOM" id="CLU_1244640_0_0_0"/>
<organism evidence="2 3">
    <name type="scientific">Singulisphaera acidiphila (strain ATCC BAA-1392 / DSM 18658 / VKM B-2454 / MOB10)</name>
    <dbReference type="NCBI Taxonomy" id="886293"/>
    <lineage>
        <taxon>Bacteria</taxon>
        <taxon>Pseudomonadati</taxon>
        <taxon>Planctomycetota</taxon>
        <taxon>Planctomycetia</taxon>
        <taxon>Isosphaerales</taxon>
        <taxon>Isosphaeraceae</taxon>
        <taxon>Singulisphaera</taxon>
    </lineage>
</organism>
<accession>L0DR79</accession>
<name>L0DR79_SINAD</name>
<dbReference type="AlphaFoldDB" id="L0DR79"/>
<dbReference type="Proteomes" id="UP000010798">
    <property type="component" value="Chromosome"/>
</dbReference>
<dbReference type="OrthoDB" id="302054at2"/>
<dbReference type="RefSeq" id="WP_015250548.1">
    <property type="nucleotide sequence ID" value="NC_019892.1"/>
</dbReference>
<reference evidence="2 3" key="1">
    <citation type="submission" date="2012-02" db="EMBL/GenBank/DDBJ databases">
        <title>Complete sequence of chromosome of Singulisphaera acidiphila DSM 18658.</title>
        <authorList>
            <consortium name="US DOE Joint Genome Institute (JGI-PGF)"/>
            <person name="Lucas S."/>
            <person name="Copeland A."/>
            <person name="Lapidus A."/>
            <person name="Glavina del Rio T."/>
            <person name="Dalin E."/>
            <person name="Tice H."/>
            <person name="Bruce D."/>
            <person name="Goodwin L."/>
            <person name="Pitluck S."/>
            <person name="Peters L."/>
            <person name="Ovchinnikova G."/>
            <person name="Chertkov O."/>
            <person name="Kyrpides N."/>
            <person name="Mavromatis K."/>
            <person name="Ivanova N."/>
            <person name="Brettin T."/>
            <person name="Detter J.C."/>
            <person name="Han C."/>
            <person name="Larimer F."/>
            <person name="Land M."/>
            <person name="Hauser L."/>
            <person name="Markowitz V."/>
            <person name="Cheng J.-F."/>
            <person name="Hugenholtz P."/>
            <person name="Woyke T."/>
            <person name="Wu D."/>
            <person name="Tindall B."/>
            <person name="Pomrenke H."/>
            <person name="Brambilla E."/>
            <person name="Klenk H.-P."/>
            <person name="Eisen J.A."/>
        </authorList>
    </citation>
    <scope>NUCLEOTIDE SEQUENCE [LARGE SCALE GENOMIC DNA]</scope>
    <source>
        <strain evidence="3">ATCC BAA-1392 / DSM 18658 / VKM B-2454 / MOB10</strain>
    </source>
</reference>